<evidence type="ECO:0000313" key="3">
    <source>
        <dbReference type="Proteomes" id="UP000006746"/>
    </source>
</evidence>
<organism evidence="2 3">
    <name type="scientific">Oceanibaculum indicum P24</name>
    <dbReference type="NCBI Taxonomy" id="1207063"/>
    <lineage>
        <taxon>Bacteria</taxon>
        <taxon>Pseudomonadati</taxon>
        <taxon>Pseudomonadota</taxon>
        <taxon>Alphaproteobacteria</taxon>
        <taxon>Rhodospirillales</taxon>
        <taxon>Oceanibaculaceae</taxon>
        <taxon>Oceanibaculum</taxon>
    </lineage>
</organism>
<accession>K2KBT0</accession>
<dbReference type="Proteomes" id="UP000006746">
    <property type="component" value="Unassembled WGS sequence"/>
</dbReference>
<dbReference type="eggNOG" id="COG2960">
    <property type="taxonomic scope" value="Bacteria"/>
</dbReference>
<dbReference type="AlphaFoldDB" id="K2KBT0"/>
<protein>
    <recommendedName>
        <fullName evidence="4">Pyrroline-5-carboxylate reductase</fullName>
    </recommendedName>
</protein>
<dbReference type="PANTHER" id="PTHR38040:SF1">
    <property type="entry name" value="UBIQUINONE BIOSYNTHESIS ACCESSORY FACTOR UBIK"/>
    <property type="match status" value="1"/>
</dbReference>
<evidence type="ECO:0000256" key="1">
    <source>
        <dbReference type="SAM" id="MobiDB-lite"/>
    </source>
</evidence>
<feature type="region of interest" description="Disordered" evidence="1">
    <location>
        <begin position="85"/>
        <end position="110"/>
    </location>
</feature>
<dbReference type="EMBL" id="AMRL01000014">
    <property type="protein sequence ID" value="EKE74820.1"/>
    <property type="molecule type" value="Genomic_DNA"/>
</dbReference>
<proteinExistence type="predicted"/>
<dbReference type="PANTHER" id="PTHR38040">
    <property type="entry name" value="UBIQUINONE BIOSYNTHESIS ACCESSORY FACTOR UBIK"/>
    <property type="match status" value="1"/>
</dbReference>
<reference evidence="2 3" key="1">
    <citation type="journal article" date="2012" name="J. Bacteriol.">
        <title>Genome Sequence of Oceanibaculum indicum Type Strain P24.</title>
        <authorList>
            <person name="Lai Q."/>
            <person name="Shao Z."/>
        </authorList>
    </citation>
    <scope>NUCLEOTIDE SEQUENCE [LARGE SCALE GENOMIC DNA]</scope>
    <source>
        <strain evidence="2 3">P24</strain>
    </source>
</reference>
<evidence type="ECO:0000313" key="2">
    <source>
        <dbReference type="EMBL" id="EKE74820.1"/>
    </source>
</evidence>
<comment type="caution">
    <text evidence="2">The sequence shown here is derived from an EMBL/GenBank/DDBJ whole genome shotgun (WGS) entry which is preliminary data.</text>
</comment>
<feature type="compositionally biased region" description="Basic residues" evidence="1">
    <location>
        <begin position="93"/>
        <end position="104"/>
    </location>
</feature>
<keyword evidence="3" id="KW-1185">Reference proteome</keyword>
<dbReference type="STRING" id="1207063.P24_11742"/>
<gene>
    <name evidence="2" type="ORF">P24_11742</name>
</gene>
<dbReference type="RefSeq" id="WP_008944954.1">
    <property type="nucleotide sequence ID" value="NZ_AMRL01000014.1"/>
</dbReference>
<sequence>MTAQNRLFEDMAKLASGALGAAAGIRGEMEALFRQQMERVLHEMDLVTRDEFEVVRLMAEKARAENEALSQRVAALEAQLVQAVKAKPAAKPAAKKPAPRRQPKRPTPAS</sequence>
<evidence type="ECO:0008006" key="4">
    <source>
        <dbReference type="Google" id="ProtNLM"/>
    </source>
</evidence>
<dbReference type="Pfam" id="PF04380">
    <property type="entry name" value="BMFP"/>
    <property type="match status" value="1"/>
</dbReference>
<name>K2KBT0_9PROT</name>
<dbReference type="GO" id="GO:0005829">
    <property type="term" value="C:cytosol"/>
    <property type="evidence" value="ECO:0007669"/>
    <property type="project" value="TreeGrafter"/>
</dbReference>
<dbReference type="InterPro" id="IPR007475">
    <property type="entry name" value="UbiK"/>
</dbReference>